<dbReference type="GO" id="GO:0016139">
    <property type="term" value="P:glycoside catabolic process"/>
    <property type="evidence" value="ECO:0007669"/>
    <property type="project" value="TreeGrafter"/>
</dbReference>
<keyword evidence="11" id="KW-1185">Reference proteome</keyword>
<keyword evidence="5 10" id="KW-0378">Hydrolase</keyword>
<evidence type="ECO:0000313" key="10">
    <source>
        <dbReference type="EMBL" id="KAF3766429.1"/>
    </source>
</evidence>
<feature type="signal peptide" evidence="8">
    <location>
        <begin position="1"/>
        <end position="17"/>
    </location>
</feature>
<comment type="function">
    <text evidence="1">Alpha-L-fucosidase is responsible for hydrolyzing the alpha-1,6-linked fucose joined to the reducing-end N-acetylglucosamine of the carbohydrate moieties of glycoproteins.</text>
</comment>
<dbReference type="SUPFAM" id="SSF51445">
    <property type="entry name" value="(Trans)glycosidases"/>
    <property type="match status" value="1"/>
</dbReference>
<evidence type="ECO:0000256" key="1">
    <source>
        <dbReference type="ARBA" id="ARBA00004071"/>
    </source>
</evidence>
<keyword evidence="6" id="KW-0326">Glycosidase</keyword>
<dbReference type="AlphaFoldDB" id="A0A9P5CPF5"/>
<feature type="region of interest" description="Disordered" evidence="7">
    <location>
        <begin position="806"/>
        <end position="831"/>
    </location>
</feature>
<dbReference type="PANTHER" id="PTHR10030:SF37">
    <property type="entry name" value="ALPHA-L-FUCOSIDASE-RELATED"/>
    <property type="match status" value="1"/>
</dbReference>
<gene>
    <name evidence="10" type="ORF">M406DRAFT_106241</name>
</gene>
<name>A0A9P5CPF5_CRYP1</name>
<keyword evidence="4 8" id="KW-0732">Signal</keyword>
<dbReference type="OrthoDB" id="6039950at2759"/>
<protein>
    <recommendedName>
        <fullName evidence="3">alpha-L-fucosidase</fullName>
        <ecNumber evidence="3">3.2.1.51</ecNumber>
    </recommendedName>
</protein>
<dbReference type="InterPro" id="IPR057739">
    <property type="entry name" value="Glyco_hydro_29_N"/>
</dbReference>
<organism evidence="10 11">
    <name type="scientific">Cryphonectria parasitica (strain ATCC 38755 / EP155)</name>
    <dbReference type="NCBI Taxonomy" id="660469"/>
    <lineage>
        <taxon>Eukaryota</taxon>
        <taxon>Fungi</taxon>
        <taxon>Dikarya</taxon>
        <taxon>Ascomycota</taxon>
        <taxon>Pezizomycotina</taxon>
        <taxon>Sordariomycetes</taxon>
        <taxon>Sordariomycetidae</taxon>
        <taxon>Diaporthales</taxon>
        <taxon>Cryphonectriaceae</taxon>
        <taxon>Cryphonectria-Endothia species complex</taxon>
        <taxon>Cryphonectria</taxon>
    </lineage>
</organism>
<dbReference type="GeneID" id="63832317"/>
<evidence type="ECO:0000256" key="7">
    <source>
        <dbReference type="SAM" id="MobiDB-lite"/>
    </source>
</evidence>
<evidence type="ECO:0000259" key="9">
    <source>
        <dbReference type="Pfam" id="PF01120"/>
    </source>
</evidence>
<dbReference type="GO" id="GO:0006004">
    <property type="term" value="P:fucose metabolic process"/>
    <property type="evidence" value="ECO:0007669"/>
    <property type="project" value="InterPro"/>
</dbReference>
<dbReference type="PANTHER" id="PTHR10030">
    <property type="entry name" value="ALPHA-L-FUCOSIDASE"/>
    <property type="match status" value="1"/>
</dbReference>
<dbReference type="InterPro" id="IPR000933">
    <property type="entry name" value="Glyco_hydro_29"/>
</dbReference>
<dbReference type="PRINTS" id="PR00741">
    <property type="entry name" value="GLHYDRLASE29"/>
</dbReference>
<dbReference type="Pfam" id="PF01120">
    <property type="entry name" value="Alpha_L_fucos"/>
    <property type="match status" value="1"/>
</dbReference>
<comment type="similarity">
    <text evidence="2">Belongs to the glycosyl hydrolase 29 family.</text>
</comment>
<dbReference type="InterPro" id="IPR017853">
    <property type="entry name" value="GH"/>
</dbReference>
<comment type="caution">
    <text evidence="10">The sequence shown here is derived from an EMBL/GenBank/DDBJ whole genome shotgun (WGS) entry which is preliminary data.</text>
</comment>
<dbReference type="GO" id="GO:0004560">
    <property type="term" value="F:alpha-L-fucosidase activity"/>
    <property type="evidence" value="ECO:0007669"/>
    <property type="project" value="UniProtKB-EC"/>
</dbReference>
<evidence type="ECO:0000313" key="11">
    <source>
        <dbReference type="Proteomes" id="UP000803844"/>
    </source>
</evidence>
<proteinExistence type="inferred from homology"/>
<dbReference type="EMBL" id="MU032347">
    <property type="protein sequence ID" value="KAF3766429.1"/>
    <property type="molecule type" value="Genomic_DNA"/>
</dbReference>
<evidence type="ECO:0000256" key="8">
    <source>
        <dbReference type="SAM" id="SignalP"/>
    </source>
</evidence>
<feature type="compositionally biased region" description="Gly residues" evidence="7">
    <location>
        <begin position="806"/>
        <end position="825"/>
    </location>
</feature>
<dbReference type="InterPro" id="IPR016286">
    <property type="entry name" value="FUC_metazoa-typ"/>
</dbReference>
<reference evidence="10" key="1">
    <citation type="journal article" date="2020" name="Phytopathology">
        <title>Genome sequence of the chestnut blight fungus Cryphonectria parasitica EP155: A fundamental resource for an archetypical invasive plant pathogen.</title>
        <authorList>
            <person name="Crouch J.A."/>
            <person name="Dawe A."/>
            <person name="Aerts A."/>
            <person name="Barry K."/>
            <person name="Churchill A.C.L."/>
            <person name="Grimwood J."/>
            <person name="Hillman B."/>
            <person name="Milgroom M.G."/>
            <person name="Pangilinan J."/>
            <person name="Smith M."/>
            <person name="Salamov A."/>
            <person name="Schmutz J."/>
            <person name="Yadav J."/>
            <person name="Grigoriev I.V."/>
            <person name="Nuss D."/>
        </authorList>
    </citation>
    <scope>NUCLEOTIDE SEQUENCE</scope>
    <source>
        <strain evidence="10">EP155</strain>
    </source>
</reference>
<dbReference type="Proteomes" id="UP000803844">
    <property type="component" value="Unassembled WGS sequence"/>
</dbReference>
<evidence type="ECO:0000256" key="5">
    <source>
        <dbReference type="ARBA" id="ARBA00022801"/>
    </source>
</evidence>
<evidence type="ECO:0000256" key="3">
    <source>
        <dbReference type="ARBA" id="ARBA00012662"/>
    </source>
</evidence>
<evidence type="ECO:0000256" key="4">
    <source>
        <dbReference type="ARBA" id="ARBA00022729"/>
    </source>
</evidence>
<accession>A0A9P5CPF5</accession>
<sequence>MRGCTLLLLAMAGGSTAVESSFSLVIDPKNSPGVSGSIPSQPIDISSLRNNRGFAMSPNDANLDGTGAGYPAQYLPAENFTYGGVEFIFPQYEADNNKSDNVLAKGQILNVTQGRYVGVHMLAAAESAIATGYVNATYADGTTTSGAVLVDPFWDWPYPYGGDIIFPYYLTNETLDYNRSMIFRVAAWLDSTRDLVSLQLPDVSSGSSSDPGGEEEGTRLHIFAVSMLSASSATADEGVSLDVQLARSTNTWFEGTNKTQIYEATVNNIGTEWVLANQSVTLSIESAGVTTIQPGYIKRLRPGDQARVQIGVVNADGVAEGTSGTATVVISGTGLSNTSYTFNATYGIQTYEATYESIYAHESPPWFQDAKFGIFIHWGVYAVPGWGNTGSNETYAEWYWYDMNLGPDTKEETYQYNLRTYGENHTYDDFIQNFTASVFDPKEWVDLFDDAGAKYFVQVSKHHDGYAIFDLPSNVTQRTSVALPPYRNLLQELFDAAAQYQPQLHRATYYSLPEWFHPDYASLGFGDWPGGNATNPYTNVTEPYTGYVHVDDYVADLIVPEMQTLADMGTEVLWCDIGGPNLTAEFASAWFNSAAQQGRQVSTNNRCGTPGDFDTPEYAKYGSVQMRKWESNLGMDPYSYGYNRATPDDEYITPEEIVTTLVDIVSKNGNFLLDVGPQANGSIIAVEQQNLRTAGIWIKCHAEAIFNTTYWTITPEEGPEIRFTQTPDAFYITTLSAPNDTLVLNSPVPYVTGDQVTVVGGNMSGTVVPSGLLANGSLLLNITDDVRDADEYAWVFKISYEPGGGNTTSGSGSGVGNSSGAGSTSGSGSRYEHGTRVTWAASLVLGFIGLMVVL</sequence>
<feature type="domain" description="Glycoside hydrolase family 29 N-terminal" evidence="9">
    <location>
        <begin position="349"/>
        <end position="703"/>
    </location>
</feature>
<dbReference type="RefSeq" id="XP_040777390.1">
    <property type="nucleotide sequence ID" value="XM_040915188.1"/>
</dbReference>
<feature type="chain" id="PRO_5040187086" description="alpha-L-fucosidase" evidence="8">
    <location>
        <begin position="18"/>
        <end position="854"/>
    </location>
</feature>
<evidence type="ECO:0000256" key="6">
    <source>
        <dbReference type="ARBA" id="ARBA00023295"/>
    </source>
</evidence>
<dbReference type="SMART" id="SM00812">
    <property type="entry name" value="Alpha_L_fucos"/>
    <property type="match status" value="1"/>
</dbReference>
<evidence type="ECO:0000256" key="2">
    <source>
        <dbReference type="ARBA" id="ARBA00007951"/>
    </source>
</evidence>
<dbReference type="EC" id="3.2.1.51" evidence="3"/>
<dbReference type="Gene3D" id="3.20.20.80">
    <property type="entry name" value="Glycosidases"/>
    <property type="match status" value="1"/>
</dbReference>